<evidence type="ECO:0000313" key="1">
    <source>
        <dbReference type="EMBL" id="TFK34926.1"/>
    </source>
</evidence>
<accession>A0A5C3LS91</accession>
<name>A0A5C3LS91_9AGAR</name>
<dbReference type="OrthoDB" id="3209743at2759"/>
<dbReference type="AlphaFoldDB" id="A0A5C3LS91"/>
<dbReference type="Proteomes" id="UP000308652">
    <property type="component" value="Unassembled WGS sequence"/>
</dbReference>
<proteinExistence type="predicted"/>
<gene>
    <name evidence="1" type="ORF">BDQ12DRAFT_668939</name>
</gene>
<reference evidence="1 2" key="1">
    <citation type="journal article" date="2019" name="Nat. Ecol. Evol.">
        <title>Megaphylogeny resolves global patterns of mushroom evolution.</title>
        <authorList>
            <person name="Varga T."/>
            <person name="Krizsan K."/>
            <person name="Foldi C."/>
            <person name="Dima B."/>
            <person name="Sanchez-Garcia M."/>
            <person name="Sanchez-Ramirez S."/>
            <person name="Szollosi G.J."/>
            <person name="Szarkandi J.G."/>
            <person name="Papp V."/>
            <person name="Albert L."/>
            <person name="Andreopoulos W."/>
            <person name="Angelini C."/>
            <person name="Antonin V."/>
            <person name="Barry K.W."/>
            <person name="Bougher N.L."/>
            <person name="Buchanan P."/>
            <person name="Buyck B."/>
            <person name="Bense V."/>
            <person name="Catcheside P."/>
            <person name="Chovatia M."/>
            <person name="Cooper J."/>
            <person name="Damon W."/>
            <person name="Desjardin D."/>
            <person name="Finy P."/>
            <person name="Geml J."/>
            <person name="Haridas S."/>
            <person name="Hughes K."/>
            <person name="Justo A."/>
            <person name="Karasinski D."/>
            <person name="Kautmanova I."/>
            <person name="Kiss B."/>
            <person name="Kocsube S."/>
            <person name="Kotiranta H."/>
            <person name="LaButti K.M."/>
            <person name="Lechner B.E."/>
            <person name="Liimatainen K."/>
            <person name="Lipzen A."/>
            <person name="Lukacs Z."/>
            <person name="Mihaltcheva S."/>
            <person name="Morgado L.N."/>
            <person name="Niskanen T."/>
            <person name="Noordeloos M.E."/>
            <person name="Ohm R.A."/>
            <person name="Ortiz-Santana B."/>
            <person name="Ovrebo C."/>
            <person name="Racz N."/>
            <person name="Riley R."/>
            <person name="Savchenko A."/>
            <person name="Shiryaev A."/>
            <person name="Soop K."/>
            <person name="Spirin V."/>
            <person name="Szebenyi C."/>
            <person name="Tomsovsky M."/>
            <person name="Tulloss R.E."/>
            <person name="Uehling J."/>
            <person name="Grigoriev I.V."/>
            <person name="Vagvolgyi C."/>
            <person name="Papp T."/>
            <person name="Martin F.M."/>
            <person name="Miettinen O."/>
            <person name="Hibbett D.S."/>
            <person name="Nagy L.G."/>
        </authorList>
    </citation>
    <scope>NUCLEOTIDE SEQUENCE [LARGE SCALE GENOMIC DNA]</scope>
    <source>
        <strain evidence="1 2">CBS 166.37</strain>
    </source>
</reference>
<organism evidence="1 2">
    <name type="scientific">Crucibulum laeve</name>
    <dbReference type="NCBI Taxonomy" id="68775"/>
    <lineage>
        <taxon>Eukaryota</taxon>
        <taxon>Fungi</taxon>
        <taxon>Dikarya</taxon>
        <taxon>Basidiomycota</taxon>
        <taxon>Agaricomycotina</taxon>
        <taxon>Agaricomycetes</taxon>
        <taxon>Agaricomycetidae</taxon>
        <taxon>Agaricales</taxon>
        <taxon>Agaricineae</taxon>
        <taxon>Nidulariaceae</taxon>
        <taxon>Crucibulum</taxon>
    </lineage>
</organism>
<evidence type="ECO:0000313" key="2">
    <source>
        <dbReference type="Proteomes" id="UP000308652"/>
    </source>
</evidence>
<protein>
    <submittedName>
        <fullName evidence="1">Uncharacterized protein</fullName>
    </submittedName>
</protein>
<keyword evidence="2" id="KW-1185">Reference proteome</keyword>
<sequence>MGGEGPAIRFVRGGAITWAARTNVQYLDESERFAAYDRAKSFLLSKRDELLALEGWSEDKVPEGMMNVDIWESNFRDSGIMTGKRPYRHSTDLFIEGPLPEEFRRYLPRAEWIEEHEVILLDILGDSRHLSQLKDAAANNKISFETELITSYRNYDYDSEPMQDYTACGLECGYCGHCDY</sequence>
<dbReference type="EMBL" id="ML213626">
    <property type="protein sequence ID" value="TFK34926.1"/>
    <property type="molecule type" value="Genomic_DNA"/>
</dbReference>